<dbReference type="GO" id="GO:0022857">
    <property type="term" value="F:transmembrane transporter activity"/>
    <property type="evidence" value="ECO:0007669"/>
    <property type="project" value="InterPro"/>
</dbReference>
<dbReference type="KEGG" id="rpon:G3256_01745"/>
<keyword evidence="2 4" id="KW-1133">Transmembrane helix</keyword>
<evidence type="ECO:0000256" key="4">
    <source>
        <dbReference type="SAM" id="Phobius"/>
    </source>
</evidence>
<organism evidence="6 7">
    <name type="scientific">Roseobacter ponti</name>
    <dbReference type="NCBI Taxonomy" id="1891787"/>
    <lineage>
        <taxon>Bacteria</taxon>
        <taxon>Pseudomonadati</taxon>
        <taxon>Pseudomonadota</taxon>
        <taxon>Alphaproteobacteria</taxon>
        <taxon>Rhodobacterales</taxon>
        <taxon>Roseobacteraceae</taxon>
        <taxon>Roseobacter</taxon>
    </lineage>
</organism>
<protein>
    <submittedName>
        <fullName evidence="6">Sugar:cation symporter</fullName>
    </submittedName>
</protein>
<evidence type="ECO:0000256" key="3">
    <source>
        <dbReference type="ARBA" id="ARBA00023136"/>
    </source>
</evidence>
<feature type="transmembrane region" description="Helical" evidence="4">
    <location>
        <begin position="278"/>
        <end position="296"/>
    </location>
</feature>
<dbReference type="SUPFAM" id="SSF103473">
    <property type="entry name" value="MFS general substrate transporter"/>
    <property type="match status" value="2"/>
</dbReference>
<keyword evidence="3 4" id="KW-0472">Membrane</keyword>
<keyword evidence="7" id="KW-1185">Reference proteome</keyword>
<feature type="transmembrane region" description="Helical" evidence="4">
    <location>
        <begin position="37"/>
        <end position="54"/>
    </location>
</feature>
<proteinExistence type="predicted"/>
<feature type="transmembrane region" description="Helical" evidence="4">
    <location>
        <begin position="249"/>
        <end position="266"/>
    </location>
</feature>
<name>A0A858SM80_9RHOB</name>
<dbReference type="InterPro" id="IPR036259">
    <property type="entry name" value="MFS_trans_sf"/>
</dbReference>
<dbReference type="RefSeq" id="WP_169639205.1">
    <property type="nucleotide sequence ID" value="NZ_CP048788.1"/>
</dbReference>
<feature type="transmembrane region" description="Helical" evidence="4">
    <location>
        <begin position="380"/>
        <end position="404"/>
    </location>
</feature>
<sequence length="410" mass="43275">MTVTSDRLPSYSLFAALLASAGLPIYIHAPKFYVDEYGVSLAALGTVLFGLRLLDVVQDPLLGWLSEKTRDARAVAVGIGCAVLGGSMLLLFAVPPFLPPVLWFAFSLTLVFSAFSFLTINFYAQGVVKAARLEGDGHLRLARWRESGALAGVCAASVAPVALGFVFAAPFAGFAVAFAVLSLAAWWFMRPEWSTAGLGQSTGFAAVLADPMARRLLVIAFFNAAPVAVTSTLFLFFVESRLEAPGFEGPLLLVFFLSAALAAPLWGMMAERFGPRDVLVLAMVLAIISFGLAFTLGPGDWLLFAVICIASGATLGADLTLLPAIFATRMAQVSPSASEGFGLWSFVSKLTLAFSAVTLLPLLENTGFQSGAADNPPEALAMLTFLYAAVPCALKVIAIILLSLTNLKEA</sequence>
<keyword evidence="1 4" id="KW-0812">Transmembrane</keyword>
<feature type="domain" description="Major facilitator superfamily (MFS) profile" evidence="5">
    <location>
        <begin position="212"/>
        <end position="410"/>
    </location>
</feature>
<dbReference type="Gene3D" id="1.20.1250.20">
    <property type="entry name" value="MFS general substrate transporter like domains"/>
    <property type="match status" value="2"/>
</dbReference>
<evidence type="ECO:0000256" key="2">
    <source>
        <dbReference type="ARBA" id="ARBA00022989"/>
    </source>
</evidence>
<reference evidence="6 7" key="1">
    <citation type="submission" date="2020-02" db="EMBL/GenBank/DDBJ databases">
        <title>Genome sequence of Roseobacter ponti.</title>
        <authorList>
            <person name="Hollensteiner J."/>
            <person name="Schneider D."/>
            <person name="Poehlein A."/>
            <person name="Daniel R."/>
        </authorList>
    </citation>
    <scope>NUCLEOTIDE SEQUENCE [LARGE SCALE GENOMIC DNA]</scope>
    <source>
        <strain evidence="6 7">DSM 106830</strain>
    </source>
</reference>
<evidence type="ECO:0000313" key="6">
    <source>
        <dbReference type="EMBL" id="QJF49979.1"/>
    </source>
</evidence>
<dbReference type="Pfam" id="PF13347">
    <property type="entry name" value="MFS_2"/>
    <property type="match status" value="1"/>
</dbReference>
<feature type="transmembrane region" description="Helical" evidence="4">
    <location>
        <begin position="12"/>
        <end position="31"/>
    </location>
</feature>
<dbReference type="Proteomes" id="UP000503308">
    <property type="component" value="Chromosome"/>
</dbReference>
<accession>A0A858SM80</accession>
<feature type="transmembrane region" description="Helical" evidence="4">
    <location>
        <begin position="216"/>
        <end position="237"/>
    </location>
</feature>
<evidence type="ECO:0000256" key="1">
    <source>
        <dbReference type="ARBA" id="ARBA00022692"/>
    </source>
</evidence>
<feature type="transmembrane region" description="Helical" evidence="4">
    <location>
        <begin position="74"/>
        <end position="95"/>
    </location>
</feature>
<gene>
    <name evidence="6" type="ORF">G3256_01745</name>
</gene>
<dbReference type="AlphaFoldDB" id="A0A858SM80"/>
<feature type="transmembrane region" description="Helical" evidence="4">
    <location>
        <begin position="340"/>
        <end position="360"/>
    </location>
</feature>
<feature type="transmembrane region" description="Helical" evidence="4">
    <location>
        <begin position="171"/>
        <end position="189"/>
    </location>
</feature>
<dbReference type="EMBL" id="CP048788">
    <property type="protein sequence ID" value="QJF49979.1"/>
    <property type="molecule type" value="Genomic_DNA"/>
</dbReference>
<feature type="transmembrane region" description="Helical" evidence="4">
    <location>
        <begin position="302"/>
        <end position="328"/>
    </location>
</feature>
<evidence type="ECO:0000259" key="5">
    <source>
        <dbReference type="PROSITE" id="PS50850"/>
    </source>
</evidence>
<dbReference type="InterPro" id="IPR020846">
    <property type="entry name" value="MFS_dom"/>
</dbReference>
<feature type="transmembrane region" description="Helical" evidence="4">
    <location>
        <begin position="101"/>
        <end position="124"/>
    </location>
</feature>
<dbReference type="PROSITE" id="PS50850">
    <property type="entry name" value="MFS"/>
    <property type="match status" value="1"/>
</dbReference>
<evidence type="ECO:0000313" key="7">
    <source>
        <dbReference type="Proteomes" id="UP000503308"/>
    </source>
</evidence>